<dbReference type="CDD" id="cd09859">
    <property type="entry name" value="PIN_53EXO"/>
    <property type="match status" value="1"/>
</dbReference>
<feature type="domain" description="5'-3' exonuclease" evidence="6">
    <location>
        <begin position="17"/>
        <end position="283"/>
    </location>
</feature>
<dbReference type="SUPFAM" id="SSF88723">
    <property type="entry name" value="PIN domain-like"/>
    <property type="match status" value="1"/>
</dbReference>
<dbReference type="SMART" id="SM00475">
    <property type="entry name" value="53EXOc"/>
    <property type="match status" value="1"/>
</dbReference>
<dbReference type="InterPro" id="IPR036279">
    <property type="entry name" value="5-3_exonuclease_C_sf"/>
</dbReference>
<keyword evidence="7" id="KW-0269">Exonuclease</keyword>
<dbReference type="Pfam" id="PF01367">
    <property type="entry name" value="5_3_exonuc"/>
    <property type="match status" value="1"/>
</dbReference>
<evidence type="ECO:0000256" key="5">
    <source>
        <dbReference type="ARBA" id="ARBA00050026"/>
    </source>
</evidence>
<accession>A0ABW5R8S3</accession>
<evidence type="ECO:0000256" key="2">
    <source>
        <dbReference type="ARBA" id="ARBA00022801"/>
    </source>
</evidence>
<dbReference type="InterPro" id="IPR020046">
    <property type="entry name" value="5-3_exonucl_a-hlix_arch_N"/>
</dbReference>
<dbReference type="PANTHER" id="PTHR42646:SF2">
    <property type="entry name" value="5'-3' EXONUCLEASE FAMILY PROTEIN"/>
    <property type="match status" value="1"/>
</dbReference>
<reference evidence="8" key="1">
    <citation type="journal article" date="2019" name="Int. J. Syst. Evol. Microbiol.">
        <title>The Global Catalogue of Microorganisms (GCM) 10K type strain sequencing project: providing services to taxonomists for standard genome sequencing and annotation.</title>
        <authorList>
            <consortium name="The Broad Institute Genomics Platform"/>
            <consortium name="The Broad Institute Genome Sequencing Center for Infectious Disease"/>
            <person name="Wu L."/>
            <person name="Ma J."/>
        </authorList>
    </citation>
    <scope>NUCLEOTIDE SEQUENCE [LARGE SCALE GENOMIC DNA]</scope>
    <source>
        <strain evidence="8">KCTC 33676</strain>
    </source>
</reference>
<dbReference type="InterPro" id="IPR002421">
    <property type="entry name" value="5-3_exonuclease"/>
</dbReference>
<name>A0ABW5R8S3_9BACL</name>
<dbReference type="InterPro" id="IPR020045">
    <property type="entry name" value="DNA_polI_H3TH"/>
</dbReference>
<dbReference type="CDD" id="cd09898">
    <property type="entry name" value="H3TH_53EXO"/>
    <property type="match status" value="1"/>
</dbReference>
<organism evidence="7 8">
    <name type="scientific">Marinicrinis sediminis</name>
    <dbReference type="NCBI Taxonomy" id="1652465"/>
    <lineage>
        <taxon>Bacteria</taxon>
        <taxon>Bacillati</taxon>
        <taxon>Bacillota</taxon>
        <taxon>Bacilli</taxon>
        <taxon>Bacillales</taxon>
        <taxon>Paenibacillaceae</taxon>
    </lineage>
</organism>
<gene>
    <name evidence="7" type="ORF">ACFSUC_06780</name>
</gene>
<keyword evidence="1" id="KW-0540">Nuclease</keyword>
<evidence type="ECO:0000256" key="3">
    <source>
        <dbReference type="ARBA" id="ARBA00023125"/>
    </source>
</evidence>
<evidence type="ECO:0000259" key="6">
    <source>
        <dbReference type="SMART" id="SM00475"/>
    </source>
</evidence>
<proteinExistence type="predicted"/>
<dbReference type="RefSeq" id="WP_379928762.1">
    <property type="nucleotide sequence ID" value="NZ_JBHUMM010000010.1"/>
</dbReference>
<keyword evidence="2" id="KW-0378">Hydrolase</keyword>
<keyword evidence="8" id="KW-1185">Reference proteome</keyword>
<evidence type="ECO:0000256" key="1">
    <source>
        <dbReference type="ARBA" id="ARBA00022722"/>
    </source>
</evidence>
<keyword evidence="3" id="KW-0238">DNA-binding</keyword>
<dbReference type="PANTHER" id="PTHR42646">
    <property type="entry name" value="FLAP ENDONUCLEASE XNI"/>
    <property type="match status" value="1"/>
</dbReference>
<dbReference type="Pfam" id="PF02739">
    <property type="entry name" value="5_3_exonuc_N"/>
    <property type="match status" value="1"/>
</dbReference>
<comment type="caution">
    <text evidence="7">The sequence shown here is derived from an EMBL/GenBank/DDBJ whole genome shotgun (WGS) entry which is preliminary data.</text>
</comment>
<dbReference type="Gene3D" id="1.10.150.20">
    <property type="entry name" value="5' to 3' exonuclease, C-terminal subdomain"/>
    <property type="match status" value="1"/>
</dbReference>
<dbReference type="SUPFAM" id="SSF47807">
    <property type="entry name" value="5' to 3' exonuclease, C-terminal subdomain"/>
    <property type="match status" value="1"/>
</dbReference>
<evidence type="ECO:0000313" key="7">
    <source>
        <dbReference type="EMBL" id="MFD2671308.1"/>
    </source>
</evidence>
<protein>
    <recommendedName>
        <fullName evidence="5">5'-3' exonuclease</fullName>
    </recommendedName>
</protein>
<sequence>MKQIEMMQDEHVMATENHQPSVLIIDSFALLFRGFYAMAMSGNYMKTSSGLYTNGIYQFTKYMLHAIETFSPTHVVCAFDMGASTFRNEMYGAYKANRDAPPAELIPQFDKLWELVEAFDIPCIGVKGYEADDVIGTLAKQYSASGTSVNILTGDGDTLQLINAHTRVSLMKRGFGNYETIDLHNLEESRGIRRPSQIIDLKALMGDASDNIPGCPGVGPKTALKLIAEYDSLDQVYAHIDEIKGKLKERLIAHREQVYLSYELASIMTDVPLQCELDQCQYSWNQDKLIPKLEEFEFKSIIRSIMKGIA</sequence>
<evidence type="ECO:0000256" key="4">
    <source>
        <dbReference type="ARBA" id="ARBA00049957"/>
    </source>
</evidence>
<dbReference type="GO" id="GO:0004527">
    <property type="term" value="F:exonuclease activity"/>
    <property type="evidence" value="ECO:0007669"/>
    <property type="project" value="UniProtKB-KW"/>
</dbReference>
<comment type="function">
    <text evidence="4">5'-3' exonuclease acting preferentially on double-stranded DNA.</text>
</comment>
<dbReference type="InterPro" id="IPR038969">
    <property type="entry name" value="FEN"/>
</dbReference>
<dbReference type="InterPro" id="IPR029060">
    <property type="entry name" value="PIN-like_dom_sf"/>
</dbReference>
<dbReference type="InterPro" id="IPR008918">
    <property type="entry name" value="HhH2"/>
</dbReference>
<evidence type="ECO:0000313" key="8">
    <source>
        <dbReference type="Proteomes" id="UP001597497"/>
    </source>
</evidence>
<dbReference type="EMBL" id="JBHUMM010000010">
    <property type="protein sequence ID" value="MFD2671308.1"/>
    <property type="molecule type" value="Genomic_DNA"/>
</dbReference>
<dbReference type="Proteomes" id="UP001597497">
    <property type="component" value="Unassembled WGS sequence"/>
</dbReference>
<dbReference type="SMART" id="SM00279">
    <property type="entry name" value="HhH2"/>
    <property type="match status" value="1"/>
</dbReference>
<dbReference type="Gene3D" id="3.40.50.1010">
    <property type="entry name" value="5'-nuclease"/>
    <property type="match status" value="1"/>
</dbReference>